<dbReference type="OrthoDB" id="2101473at2759"/>
<dbReference type="EMBL" id="DF196775">
    <property type="protein sequence ID" value="GAC73460.1"/>
    <property type="molecule type" value="Genomic_DNA"/>
</dbReference>
<dbReference type="PANTHER" id="PTHR35802">
    <property type="entry name" value="PROTEASE SYNTHASE AND SPORULATION PROTEIN PAI 2"/>
    <property type="match status" value="1"/>
</dbReference>
<dbReference type="Gene3D" id="2.30.110.10">
    <property type="entry name" value="Electron Transport, Fmn-binding Protein, Chain A"/>
    <property type="match status" value="1"/>
</dbReference>
<evidence type="ECO:0008006" key="3">
    <source>
        <dbReference type="Google" id="ProtNLM"/>
    </source>
</evidence>
<name>M9M0M9_PSEA3</name>
<gene>
    <name evidence="1" type="ORF">PANT_9d00113</name>
</gene>
<evidence type="ECO:0000313" key="1">
    <source>
        <dbReference type="EMBL" id="GAC73460.1"/>
    </source>
</evidence>
<dbReference type="InterPro" id="IPR007396">
    <property type="entry name" value="TR_PAI2-type"/>
</dbReference>
<dbReference type="SUPFAM" id="SSF50475">
    <property type="entry name" value="FMN-binding split barrel"/>
    <property type="match status" value="1"/>
</dbReference>
<dbReference type="InterPro" id="IPR012349">
    <property type="entry name" value="Split_barrel_FMN-bd"/>
</dbReference>
<dbReference type="Pfam" id="PF04299">
    <property type="entry name" value="FMN_bind_2"/>
    <property type="match status" value="1"/>
</dbReference>
<accession>M9M0M9</accession>
<dbReference type="PANTHER" id="PTHR35802:SF1">
    <property type="entry name" value="PROTEASE SYNTHASE AND SPORULATION PROTEIN PAI 2"/>
    <property type="match status" value="1"/>
</dbReference>
<reference evidence="2" key="1">
    <citation type="journal article" date="2013" name="Genome Announc.">
        <title>Genome sequence of the basidiomycetous yeast Pseudozyma antarctica T-34, a producer of the glycolipid biosurfactants mannosylerythritol lipids.</title>
        <authorList>
            <person name="Morita T."/>
            <person name="Koike H."/>
            <person name="Koyama Y."/>
            <person name="Hagiwara H."/>
            <person name="Ito E."/>
            <person name="Fukuoka T."/>
            <person name="Imura T."/>
            <person name="Machida M."/>
            <person name="Kitamoto D."/>
        </authorList>
    </citation>
    <scope>NUCLEOTIDE SEQUENCE [LARGE SCALE GENOMIC DNA]</scope>
    <source>
        <strain evidence="2">T-34</strain>
    </source>
</reference>
<dbReference type="AlphaFoldDB" id="M9M0M9"/>
<proteinExistence type="predicted"/>
<dbReference type="PIRSF" id="PIRSF010372">
    <property type="entry name" value="PaiB"/>
    <property type="match status" value="1"/>
</dbReference>
<sequence>MYLRPEVEVSDWGFVEQFLADHPLGLLTTAIAVPGQPTIQASHVPFLFSPPPQHPTKNAKWTSTGGTWSRDGGNDLGVLRCHLARANPQAKALLSASSSDEVLVVFSDPINQAGYISPQWYIETKPATAKTVPTWNYSELQIYGHARIVPTEQVVEDLSDLHEHRLVEANPKSHVWKVSDAPEAYIKRLHAAIVGIEITITSVACKLKMSRDKNDTDRQGVVDGLKGVGNDAADKIADTVQRLGSFKKPS</sequence>
<protein>
    <recommendedName>
        <fullName evidence="3">Transcriptional regulator</fullName>
    </recommendedName>
</protein>
<organism evidence="1 2">
    <name type="scientific">Pseudozyma antarctica (strain T-34)</name>
    <name type="common">Yeast</name>
    <name type="synonym">Candida antarctica</name>
    <dbReference type="NCBI Taxonomy" id="1151754"/>
    <lineage>
        <taxon>Eukaryota</taxon>
        <taxon>Fungi</taxon>
        <taxon>Dikarya</taxon>
        <taxon>Basidiomycota</taxon>
        <taxon>Ustilaginomycotina</taxon>
        <taxon>Ustilaginomycetes</taxon>
        <taxon>Ustilaginales</taxon>
        <taxon>Ustilaginaceae</taxon>
        <taxon>Moesziomyces</taxon>
    </lineage>
</organism>
<evidence type="ECO:0000313" key="2">
    <source>
        <dbReference type="Proteomes" id="UP000011976"/>
    </source>
</evidence>
<dbReference type="Proteomes" id="UP000011976">
    <property type="component" value="Unassembled WGS sequence"/>
</dbReference>